<protein>
    <submittedName>
        <fullName evidence="3">Electron transfer flavoprotein</fullName>
    </submittedName>
</protein>
<feature type="domain" description="Fatty acid desaturase" evidence="2">
    <location>
        <begin position="66"/>
        <end position="298"/>
    </location>
</feature>
<name>A0A329K4R6_9MYCO</name>
<proteinExistence type="predicted"/>
<accession>A0A329K4R6</accession>
<feature type="transmembrane region" description="Helical" evidence="1">
    <location>
        <begin position="68"/>
        <end position="88"/>
    </location>
</feature>
<comment type="caution">
    <text evidence="3">The sequence shown here is derived from an EMBL/GenBank/DDBJ whole genome shotgun (WGS) entry which is preliminary data.</text>
</comment>
<evidence type="ECO:0000313" key="4">
    <source>
        <dbReference type="Proteomes" id="UP000250347"/>
    </source>
</evidence>
<feature type="transmembrane region" description="Helical" evidence="1">
    <location>
        <begin position="38"/>
        <end position="61"/>
    </location>
</feature>
<evidence type="ECO:0000256" key="1">
    <source>
        <dbReference type="SAM" id="Phobius"/>
    </source>
</evidence>
<keyword evidence="1" id="KW-0472">Membrane</keyword>
<reference evidence="3 4" key="1">
    <citation type="submission" date="2018-06" db="EMBL/GenBank/DDBJ databases">
        <title>NTM in soil in Japan.</title>
        <authorList>
            <person name="Ohya K."/>
        </authorList>
    </citation>
    <scope>NUCLEOTIDE SEQUENCE [LARGE SCALE GENOMIC DNA]</scope>
    <source>
        <strain evidence="3 4">GF76</strain>
    </source>
</reference>
<dbReference type="Proteomes" id="UP000250347">
    <property type="component" value="Unassembled WGS sequence"/>
</dbReference>
<organism evidence="3 4">
    <name type="scientific">Mycobacterium colombiense</name>
    <dbReference type="NCBI Taxonomy" id="339268"/>
    <lineage>
        <taxon>Bacteria</taxon>
        <taxon>Bacillati</taxon>
        <taxon>Actinomycetota</taxon>
        <taxon>Actinomycetes</taxon>
        <taxon>Mycobacteriales</taxon>
        <taxon>Mycobacteriaceae</taxon>
        <taxon>Mycobacterium</taxon>
        <taxon>Mycobacterium avium complex (MAC)</taxon>
    </lineage>
</organism>
<evidence type="ECO:0000313" key="3">
    <source>
        <dbReference type="EMBL" id="RAU90818.1"/>
    </source>
</evidence>
<dbReference type="GO" id="GO:0006629">
    <property type="term" value="P:lipid metabolic process"/>
    <property type="evidence" value="ECO:0007669"/>
    <property type="project" value="InterPro"/>
</dbReference>
<keyword evidence="1" id="KW-1133">Transmembrane helix</keyword>
<dbReference type="EMBL" id="QMEU01000105">
    <property type="protein sequence ID" value="RAU90818.1"/>
    <property type="molecule type" value="Genomic_DNA"/>
</dbReference>
<feature type="transmembrane region" description="Helical" evidence="1">
    <location>
        <begin position="108"/>
        <end position="127"/>
    </location>
</feature>
<feature type="transmembrane region" description="Helical" evidence="1">
    <location>
        <begin position="180"/>
        <end position="202"/>
    </location>
</feature>
<gene>
    <name evidence="3" type="ORF">DQP58_22135</name>
</gene>
<sequence length="333" mass="38391">MVTSVDVAAPTERRSRRAGEVAAVRRGFPAPRFARPTIAVPTVLVWLGSLGAWCAATAAVLCGVSRWWLVVTIVVQGFVTVSMFIVAHESIHHTVSRLNWINQVFGRLSMPFVSLFGTFPMLAYTHLAHHRNTNEDIHDDPDAWSITGPRWQLPLRWLTIDAWYCRFYVARLRRRPRKEALGFAVYLTLALAFVTAILILGYGRELVLIYFIPQRIGVGVLAWWFDWLPHHGLVPVRSDRFRVARVRVGWERVLCPLLMYQNYHLVHHIHTAIPFYLYVKAWRTAESDYLDRNVPISTAWGQEMTSSEYRSWREDSRRVVEAGRGDRIWEIGG</sequence>
<evidence type="ECO:0000259" key="2">
    <source>
        <dbReference type="Pfam" id="PF00487"/>
    </source>
</evidence>
<dbReference type="Pfam" id="PF00487">
    <property type="entry name" value="FA_desaturase"/>
    <property type="match status" value="1"/>
</dbReference>
<keyword evidence="1" id="KW-0812">Transmembrane</keyword>
<dbReference type="InterPro" id="IPR005804">
    <property type="entry name" value="FA_desaturase_dom"/>
</dbReference>
<dbReference type="AlphaFoldDB" id="A0A329K4R6"/>